<organism evidence="2">
    <name type="scientific">Phaenacantha marcida</name>
    <dbReference type="NCBI Taxonomy" id="498930"/>
    <lineage>
        <taxon>Eukaryota</taxon>
        <taxon>Metazoa</taxon>
        <taxon>Ecdysozoa</taxon>
        <taxon>Arthropoda</taxon>
        <taxon>Hexapoda</taxon>
        <taxon>Insecta</taxon>
        <taxon>Pterygota</taxon>
        <taxon>Neoptera</taxon>
        <taxon>Paraneoptera</taxon>
        <taxon>Hemiptera</taxon>
        <taxon>Heteroptera</taxon>
        <taxon>Panheteroptera</taxon>
        <taxon>Pentatomomorpha</taxon>
        <taxon>Lygaeoidea</taxon>
        <taxon>Colobathristidae</taxon>
        <taxon>Phaenacantha</taxon>
    </lineage>
</organism>
<dbReference type="GeneID" id="7672050"/>
<evidence type="ECO:0000256" key="1">
    <source>
        <dbReference type="SAM" id="Phobius"/>
    </source>
</evidence>
<reference evidence="2" key="1">
    <citation type="journal article" date="2008" name="BMC Genomics">
        <title>Comparative and phylogenomic studies on the mitochondrial genomes of Pentatomomorpha (Insecta: Hemiptera: Heteroptera).</title>
        <authorList>
            <person name="Hua J."/>
            <person name="Li M."/>
            <person name="Dong P."/>
            <person name="Cui Y."/>
            <person name="Xie Q."/>
            <person name="Bu W."/>
        </authorList>
    </citation>
    <scope>NUCLEOTIDE SEQUENCE</scope>
</reference>
<dbReference type="RefSeq" id="YP_002735060.1">
    <property type="nucleotide sequence ID" value="NC_012460.1"/>
</dbReference>
<proteinExistence type="predicted"/>
<dbReference type="AlphaFoldDB" id="B7SMJ5"/>
<accession>B7SMJ5</accession>
<gene>
    <name evidence="2" type="primary">ATP8</name>
</gene>
<name>B7SMJ5_9HEMI</name>
<sequence length="51" mass="6524">MPQMSPMMWEYLFMLTCSMIMLMNIKIFWYKMEFKPKINKKMSIHQKNWKW</sequence>
<geneLocation type="mitochondrion" evidence="2"/>
<keyword evidence="2" id="KW-0496">Mitochondrion</keyword>
<keyword evidence="1" id="KW-1133">Transmembrane helix</keyword>
<evidence type="ECO:0000313" key="2">
    <source>
        <dbReference type="EMBL" id="ABZ02089.1"/>
    </source>
</evidence>
<protein>
    <submittedName>
        <fullName evidence="2">ATP synthase F0 subunit 8</fullName>
    </submittedName>
</protein>
<keyword evidence="1" id="KW-0812">Transmembrane</keyword>
<dbReference type="CTD" id="4509"/>
<keyword evidence="1" id="KW-0472">Membrane</keyword>
<dbReference type="EMBL" id="EU427342">
    <property type="protein sequence ID" value="ABZ02089.1"/>
    <property type="molecule type" value="Genomic_DNA"/>
</dbReference>
<feature type="transmembrane region" description="Helical" evidence="1">
    <location>
        <begin position="12"/>
        <end position="32"/>
    </location>
</feature>